<evidence type="ECO:0008006" key="3">
    <source>
        <dbReference type="Google" id="ProtNLM"/>
    </source>
</evidence>
<sequence>MLPKSLPEELLVMIFDFATLNDRVDLSTPKRDNATLRSLDVVSHQFHRMIQPLLFEEISFTYFGEQRSRVPPIERARQVHELLKHDHESKMRRLCVAFYVDIDDYGQENQSDYQIVLDLLSWFTSLRSLAIVGGFFLNAPDSVRAHTLEIINHIKDLGQLRALNLEGHIWDERGGITLAEVMKSVDSQSLDTLEVSTIGRSGVPDIEEMIDTDKLRTASFTNLRLIACKDDPEAIAALIHWPKQLINFTINTSGNWGDGMSLQDMAACLSIHKDTLTTISIDLLGRPRGLTFDTRKFPHLDELWLSRTQICEDPLGRRFEWDPVHADLLLGPSLRTFGLVFGVMGHTVINNWGSLEEKWIRQLAKAAWERGAVLSNIVITFDPSDPHPHPDVGVYQDGKYEYPWERMDKLAGEIKEYGLTLHYSTPTWTKEEWLSLCGDQISNG</sequence>
<protein>
    <recommendedName>
        <fullName evidence="3">F-box domain-containing protein</fullName>
    </recommendedName>
</protein>
<accession>A0AAD6MSF4</accession>
<reference evidence="1" key="1">
    <citation type="journal article" date="2023" name="IMA Fungus">
        <title>Comparative genomic study of the Penicillium genus elucidates a diverse pangenome and 15 lateral gene transfer events.</title>
        <authorList>
            <person name="Petersen C."/>
            <person name="Sorensen T."/>
            <person name="Nielsen M.R."/>
            <person name="Sondergaard T.E."/>
            <person name="Sorensen J.L."/>
            <person name="Fitzpatrick D.A."/>
            <person name="Frisvad J.C."/>
            <person name="Nielsen K.L."/>
        </authorList>
    </citation>
    <scope>NUCLEOTIDE SEQUENCE</scope>
    <source>
        <strain evidence="1">IBT 17514</strain>
    </source>
</reference>
<dbReference type="EMBL" id="JAQJAN010000017">
    <property type="protein sequence ID" value="KAJ5709913.1"/>
    <property type="molecule type" value="Genomic_DNA"/>
</dbReference>
<organism evidence="1 2">
    <name type="scientific">Penicillium malachiteum</name>
    <dbReference type="NCBI Taxonomy" id="1324776"/>
    <lineage>
        <taxon>Eukaryota</taxon>
        <taxon>Fungi</taxon>
        <taxon>Dikarya</taxon>
        <taxon>Ascomycota</taxon>
        <taxon>Pezizomycotina</taxon>
        <taxon>Eurotiomycetes</taxon>
        <taxon>Eurotiomycetidae</taxon>
        <taxon>Eurotiales</taxon>
        <taxon>Aspergillaceae</taxon>
        <taxon>Penicillium</taxon>
    </lineage>
</organism>
<dbReference type="SUPFAM" id="SSF52047">
    <property type="entry name" value="RNI-like"/>
    <property type="match status" value="1"/>
</dbReference>
<proteinExistence type="predicted"/>
<dbReference type="AlphaFoldDB" id="A0AAD6MSF4"/>
<keyword evidence="2" id="KW-1185">Reference proteome</keyword>
<reference evidence="1" key="2">
    <citation type="submission" date="2023-01" db="EMBL/GenBank/DDBJ databases">
        <authorList>
            <person name="Petersen C."/>
        </authorList>
    </citation>
    <scope>NUCLEOTIDE SEQUENCE</scope>
    <source>
        <strain evidence="1">IBT 17514</strain>
    </source>
</reference>
<evidence type="ECO:0000313" key="2">
    <source>
        <dbReference type="Proteomes" id="UP001215712"/>
    </source>
</evidence>
<name>A0AAD6MSF4_9EURO</name>
<dbReference type="Proteomes" id="UP001215712">
    <property type="component" value="Unassembled WGS sequence"/>
</dbReference>
<comment type="caution">
    <text evidence="1">The sequence shown here is derived from an EMBL/GenBank/DDBJ whole genome shotgun (WGS) entry which is preliminary data.</text>
</comment>
<gene>
    <name evidence="1" type="ORF">N7493_009505</name>
</gene>
<evidence type="ECO:0000313" key="1">
    <source>
        <dbReference type="EMBL" id="KAJ5709913.1"/>
    </source>
</evidence>